<keyword evidence="3 11" id="KW-0285">Flavoprotein</keyword>
<dbReference type="Proteomes" id="UP000015543">
    <property type="component" value="Chromosome"/>
</dbReference>
<dbReference type="InterPro" id="IPR039261">
    <property type="entry name" value="FNR_nucleotide-bd"/>
</dbReference>
<accession>S5Z8R2</accession>
<dbReference type="InterPro" id="IPR050353">
    <property type="entry name" value="PyrK_electron_transfer"/>
</dbReference>
<evidence type="ECO:0000256" key="3">
    <source>
        <dbReference type="ARBA" id="ARBA00022630"/>
    </source>
</evidence>
<dbReference type="InterPro" id="IPR037117">
    <property type="entry name" value="Dihydroorotate_DH_ele_sf"/>
</dbReference>
<comment type="similarity">
    <text evidence="1">Belongs to the PyrK family.</text>
</comment>
<dbReference type="PROSITE" id="PS00197">
    <property type="entry name" value="2FE2S_FER_1"/>
    <property type="match status" value="1"/>
</dbReference>
<feature type="domain" description="FAD-binding FR-type" evidence="13">
    <location>
        <begin position="4"/>
        <end position="102"/>
    </location>
</feature>
<dbReference type="Gene3D" id="2.10.240.10">
    <property type="entry name" value="Dihydroorotate dehydrogenase, electron transfer subunit"/>
    <property type="match status" value="1"/>
</dbReference>
<dbReference type="Pfam" id="PF00175">
    <property type="entry name" value="NAD_binding_1"/>
    <property type="match status" value="1"/>
</dbReference>
<comment type="cofactor">
    <cofactor evidence="10">
        <name>[2Fe-2S] cluster</name>
        <dbReference type="ChEBI" id="CHEBI:190135"/>
    </cofactor>
</comment>
<dbReference type="GO" id="GO:0050660">
    <property type="term" value="F:flavin adenine dinucleotide binding"/>
    <property type="evidence" value="ECO:0007669"/>
    <property type="project" value="InterPro"/>
</dbReference>
<dbReference type="eggNOG" id="arCOG02199">
    <property type="taxonomic scope" value="Archaea"/>
</dbReference>
<organism evidence="14 15">
    <name type="scientific">Thermofilum adornatum</name>
    <dbReference type="NCBI Taxonomy" id="1365176"/>
    <lineage>
        <taxon>Archaea</taxon>
        <taxon>Thermoproteota</taxon>
        <taxon>Thermoprotei</taxon>
        <taxon>Thermofilales</taxon>
        <taxon>Thermofilaceae</taxon>
        <taxon>Thermofilum</taxon>
    </lineage>
</organism>
<evidence type="ECO:0000256" key="9">
    <source>
        <dbReference type="ARBA" id="ARBA00023014"/>
    </source>
</evidence>
<evidence type="ECO:0000259" key="13">
    <source>
        <dbReference type="PROSITE" id="PS51384"/>
    </source>
</evidence>
<evidence type="ECO:0000256" key="4">
    <source>
        <dbReference type="ARBA" id="ARBA00022714"/>
    </source>
</evidence>
<feature type="binding site" evidence="12">
    <location>
        <position position="229"/>
    </location>
    <ligand>
        <name>[2Fe-2S] cluster</name>
        <dbReference type="ChEBI" id="CHEBI:190135"/>
    </ligand>
</feature>
<feature type="binding site" evidence="12">
    <location>
        <position position="244"/>
    </location>
    <ligand>
        <name>[2Fe-2S] cluster</name>
        <dbReference type="ChEBI" id="CHEBI:190135"/>
    </ligand>
</feature>
<keyword evidence="6 11" id="KW-0274">FAD</keyword>
<dbReference type="InterPro" id="IPR019480">
    <property type="entry name" value="Dihydroorotate_DH_Fe-S-bd"/>
</dbReference>
<evidence type="ECO:0000313" key="15">
    <source>
        <dbReference type="Proteomes" id="UP000015543"/>
    </source>
</evidence>
<comment type="cofactor">
    <cofactor evidence="12">
        <name>[2Fe-2S] cluster</name>
        <dbReference type="ChEBI" id="CHEBI:190135"/>
    </cofactor>
    <text evidence="12">Binds 1 [2Fe-2S] cluster per subunit.</text>
</comment>
<evidence type="ECO:0000256" key="5">
    <source>
        <dbReference type="ARBA" id="ARBA00022723"/>
    </source>
</evidence>
<evidence type="ECO:0000256" key="8">
    <source>
        <dbReference type="ARBA" id="ARBA00023004"/>
    </source>
</evidence>
<dbReference type="InterPro" id="IPR012165">
    <property type="entry name" value="Cyt_c3_hydrogenase_gsu"/>
</dbReference>
<dbReference type="HOGENOM" id="CLU_003827_1_0_2"/>
<comment type="cofactor">
    <cofactor evidence="11">
        <name>FAD</name>
        <dbReference type="ChEBI" id="CHEBI:57692"/>
    </cofactor>
    <text evidence="11">Binds 1 FAD per subunit.</text>
</comment>
<proteinExistence type="inferred from homology"/>
<evidence type="ECO:0000256" key="12">
    <source>
        <dbReference type="PIRSR" id="PIRSR006816-2"/>
    </source>
</evidence>
<dbReference type="PROSITE" id="PS51384">
    <property type="entry name" value="FAD_FR"/>
    <property type="match status" value="1"/>
</dbReference>
<dbReference type="PATRIC" id="fig|1365176.7.peg.1399"/>
<evidence type="ECO:0000256" key="1">
    <source>
        <dbReference type="ARBA" id="ARBA00006422"/>
    </source>
</evidence>
<dbReference type="InterPro" id="IPR017927">
    <property type="entry name" value="FAD-bd_FR_type"/>
</dbReference>
<evidence type="ECO:0000256" key="6">
    <source>
        <dbReference type="ARBA" id="ARBA00022827"/>
    </source>
</evidence>
<evidence type="ECO:0000256" key="11">
    <source>
        <dbReference type="PIRSR" id="PIRSR006816-1"/>
    </source>
</evidence>
<keyword evidence="8 12" id="KW-0408">Iron</keyword>
<protein>
    <recommendedName>
        <fullName evidence="13">FAD-binding FR-type domain-containing protein</fullName>
    </recommendedName>
</protein>
<evidence type="ECO:0000256" key="10">
    <source>
        <dbReference type="ARBA" id="ARBA00034078"/>
    </source>
</evidence>
<dbReference type="SUPFAM" id="SSF52343">
    <property type="entry name" value="Ferredoxin reductase-like, C-terminal NADP-linked domain"/>
    <property type="match status" value="1"/>
</dbReference>
<gene>
    <name evidence="14" type="ORF">N186_07085</name>
</gene>
<keyword evidence="9 12" id="KW-0411">Iron-sulfur</keyword>
<dbReference type="Gene3D" id="2.40.30.10">
    <property type="entry name" value="Translation factors"/>
    <property type="match status" value="1"/>
</dbReference>
<dbReference type="GO" id="GO:0016491">
    <property type="term" value="F:oxidoreductase activity"/>
    <property type="evidence" value="ECO:0007669"/>
    <property type="project" value="InterPro"/>
</dbReference>
<dbReference type="PANTHER" id="PTHR43513">
    <property type="entry name" value="DIHYDROOROTATE DEHYDROGENASE B (NAD(+)), ELECTRON TRANSFER SUBUNIT"/>
    <property type="match status" value="1"/>
</dbReference>
<dbReference type="SUPFAM" id="SSF63380">
    <property type="entry name" value="Riboflavin synthase domain-like"/>
    <property type="match status" value="1"/>
</dbReference>
<dbReference type="InterPro" id="IPR001433">
    <property type="entry name" value="OxRdtase_FAD/NAD-bd"/>
</dbReference>
<dbReference type="Gene3D" id="3.40.50.80">
    <property type="entry name" value="Nucleotide-binding domain of ferredoxin-NADP reductase (FNR) module"/>
    <property type="match status" value="1"/>
</dbReference>
<evidence type="ECO:0000256" key="7">
    <source>
        <dbReference type="ARBA" id="ARBA00022982"/>
    </source>
</evidence>
<keyword evidence="15" id="KW-1185">Reference proteome</keyword>
<sequence>MVRQLFRLNEIVEKKELAPRIKEIKVYNPRIAAKARAGQFVIVKVGEEGERIPLTIADWDREKGLITIVFQEVGVSTYKLGRLGVGDVITDVVGPLGNPSEIEKFGTVVCVGGGVGIAAIYPMAKELKKAGNRVISIIGARNKDLLIYEEEMRRVSDELRITTDDGSKGRKGFVSDELRDLLNSGLKVDRVIAVGPAIMMKTCADVTRPFNVKTIVSLNSLMLCGMGMCGACRVEVGGKTRFVCVDGPDFDAHQVNFDVLIKRLNAYKAEEQLALKRFLEVKA</sequence>
<dbReference type="GO" id="GO:0006221">
    <property type="term" value="P:pyrimidine nucleotide biosynthetic process"/>
    <property type="evidence" value="ECO:0007669"/>
    <property type="project" value="InterPro"/>
</dbReference>
<name>S5Z8R2_9CREN</name>
<dbReference type="GO" id="GO:0051537">
    <property type="term" value="F:2 iron, 2 sulfur cluster binding"/>
    <property type="evidence" value="ECO:0007669"/>
    <property type="project" value="UniProtKB-KW"/>
</dbReference>
<keyword evidence="5 12" id="KW-0479">Metal-binding</keyword>
<dbReference type="EMBL" id="CP006646">
    <property type="protein sequence ID" value="AGT35755.1"/>
    <property type="molecule type" value="Genomic_DNA"/>
</dbReference>
<dbReference type="CDD" id="cd06219">
    <property type="entry name" value="DHOD_e_trans_like1"/>
    <property type="match status" value="1"/>
</dbReference>
<dbReference type="InterPro" id="IPR006058">
    <property type="entry name" value="2Fe2S_fd_BS"/>
</dbReference>
<evidence type="ECO:0000256" key="2">
    <source>
        <dbReference type="ARBA" id="ARBA00022448"/>
    </source>
</evidence>
<feature type="binding site" evidence="11">
    <location>
        <begin position="69"/>
        <end position="71"/>
    </location>
    <ligand>
        <name>FAD</name>
        <dbReference type="ChEBI" id="CHEBI:57692"/>
    </ligand>
</feature>
<dbReference type="GO" id="GO:0046872">
    <property type="term" value="F:metal ion binding"/>
    <property type="evidence" value="ECO:0007669"/>
    <property type="project" value="UniProtKB-KW"/>
</dbReference>
<evidence type="ECO:0000313" key="14">
    <source>
        <dbReference type="EMBL" id="AGT35755.1"/>
    </source>
</evidence>
<dbReference type="InterPro" id="IPR017938">
    <property type="entry name" value="Riboflavin_synthase-like_b-brl"/>
</dbReference>
<dbReference type="Pfam" id="PF10418">
    <property type="entry name" value="DHODB_Fe-S_bind"/>
    <property type="match status" value="1"/>
</dbReference>
<dbReference type="AlphaFoldDB" id="S5Z8R2"/>
<dbReference type="NCBIfam" id="NF004862">
    <property type="entry name" value="PRK06222.1"/>
    <property type="match status" value="1"/>
</dbReference>
<keyword evidence="7" id="KW-0249">Electron transport</keyword>
<dbReference type="PANTHER" id="PTHR43513:SF3">
    <property type="entry name" value="DIHYDROOROTATE DEHYDROGENASE B (NAD(+)), ELECTRON TRANSFER SUBUNIT-RELATED"/>
    <property type="match status" value="1"/>
</dbReference>
<reference evidence="14 15" key="1">
    <citation type="journal article" date="2013" name="Genome Announc.">
        <title>Complete Genomic Sequence of 'Thermofilum adornatus' Strain 1910bT, a Hyperthermophilic Anaerobic Organotrophic Crenarchaeon.</title>
        <authorList>
            <person name="Dominova I.N."/>
            <person name="Kublanov I.V."/>
            <person name="Podosokorskaya O.A."/>
            <person name="Derbikova K.S."/>
            <person name="Patrushev M.V."/>
            <person name="Toshchakov S.V."/>
        </authorList>
    </citation>
    <scope>NUCLEOTIDE SEQUENCE [LARGE SCALE GENOMIC DNA]</scope>
    <source>
        <strain evidence="15">1910b</strain>
    </source>
</reference>
<feature type="binding site" evidence="12">
    <location>
        <position position="232"/>
    </location>
    <ligand>
        <name>[2Fe-2S] cluster</name>
        <dbReference type="ChEBI" id="CHEBI:190135"/>
    </ligand>
</feature>
<feature type="binding site" evidence="12">
    <location>
        <position position="224"/>
    </location>
    <ligand>
        <name>[2Fe-2S] cluster</name>
        <dbReference type="ChEBI" id="CHEBI:190135"/>
    </ligand>
</feature>
<keyword evidence="2" id="KW-0813">Transport</keyword>
<dbReference type="KEGG" id="thb:N186_07085"/>
<dbReference type="PIRSF" id="PIRSF006816">
    <property type="entry name" value="Cyc3_hyd_g"/>
    <property type="match status" value="1"/>
</dbReference>
<keyword evidence="4 12" id="KW-0001">2Fe-2S</keyword>